<evidence type="ECO:0000313" key="3">
    <source>
        <dbReference type="Proteomes" id="UP000481360"/>
    </source>
</evidence>
<feature type="domain" description="DUF5753" evidence="1">
    <location>
        <begin position="106"/>
        <end position="273"/>
    </location>
</feature>
<protein>
    <submittedName>
        <fullName evidence="2">Helix-turn-helix domain-containing protein</fullName>
    </submittedName>
</protein>
<dbReference type="AlphaFoldDB" id="A0A7C9VUR0"/>
<dbReference type="SUPFAM" id="SSF47413">
    <property type="entry name" value="lambda repressor-like DNA-binding domains"/>
    <property type="match status" value="1"/>
</dbReference>
<dbReference type="InterPro" id="IPR043917">
    <property type="entry name" value="DUF5753"/>
</dbReference>
<proteinExistence type="predicted"/>
<dbReference type="InterPro" id="IPR010982">
    <property type="entry name" value="Lambda_DNA-bd_dom_sf"/>
</dbReference>
<name>A0A7C9VUR0_9PSEU</name>
<sequence>MPKRYSTARGREFGERLRAAIAQAGMTSRQLADLLCWQEAKVSDMVNGKGGITTLELAVVLGICRVPEPEREYLLSLFPATELNGWWQPHGKRAPVRSHTARTNLAAAKTLVSWQPHAIPDLLRTTDYARGVLAASATVPTTELDERLRALHEMQELLRNGLDCTFYIHEFALELQVGGREGHIAQLQHLMRMAAWRKIRILIVPAAAGAHAGMAGPFTQLTFPKYQPLIWTMTENSSLFVEEEHAVEGYEAVVQALDAISLDEDQSLKWISRRCVRLQESDGAEDVIREDEDEPFPPL</sequence>
<reference evidence="2 3" key="1">
    <citation type="submission" date="2020-03" db="EMBL/GenBank/DDBJ databases">
        <title>Isolation and identification of active actinomycetes.</title>
        <authorList>
            <person name="Sun X."/>
        </authorList>
    </citation>
    <scope>NUCLEOTIDE SEQUENCE [LARGE SCALE GENOMIC DNA]</scope>
    <source>
        <strain evidence="2 3">NEAU-D13</strain>
    </source>
</reference>
<accession>A0A7C9VUR0</accession>
<comment type="caution">
    <text evidence="2">The sequence shown here is derived from an EMBL/GenBank/DDBJ whole genome shotgun (WGS) entry which is preliminary data.</text>
</comment>
<dbReference type="EMBL" id="JAAMPJ010000014">
    <property type="protein sequence ID" value="NGY65054.1"/>
    <property type="molecule type" value="Genomic_DNA"/>
</dbReference>
<dbReference type="Pfam" id="PF13560">
    <property type="entry name" value="HTH_31"/>
    <property type="match status" value="1"/>
</dbReference>
<dbReference type="Gene3D" id="1.10.260.40">
    <property type="entry name" value="lambda repressor-like DNA-binding domains"/>
    <property type="match status" value="1"/>
</dbReference>
<dbReference type="InterPro" id="IPR001387">
    <property type="entry name" value="Cro/C1-type_HTH"/>
</dbReference>
<organism evidence="2 3">
    <name type="scientific">Lentzea alba</name>
    <dbReference type="NCBI Taxonomy" id="2714351"/>
    <lineage>
        <taxon>Bacteria</taxon>
        <taxon>Bacillati</taxon>
        <taxon>Actinomycetota</taxon>
        <taxon>Actinomycetes</taxon>
        <taxon>Pseudonocardiales</taxon>
        <taxon>Pseudonocardiaceae</taxon>
        <taxon>Lentzea</taxon>
    </lineage>
</organism>
<keyword evidence="3" id="KW-1185">Reference proteome</keyword>
<dbReference type="CDD" id="cd00093">
    <property type="entry name" value="HTH_XRE"/>
    <property type="match status" value="1"/>
</dbReference>
<gene>
    <name evidence="2" type="ORF">G7043_39690</name>
</gene>
<dbReference type="GO" id="GO:0003677">
    <property type="term" value="F:DNA binding"/>
    <property type="evidence" value="ECO:0007669"/>
    <property type="project" value="InterPro"/>
</dbReference>
<dbReference type="RefSeq" id="WP_166053846.1">
    <property type="nucleotide sequence ID" value="NZ_JAAMPJ010000014.1"/>
</dbReference>
<dbReference type="Pfam" id="PF19054">
    <property type="entry name" value="DUF5753"/>
    <property type="match status" value="1"/>
</dbReference>
<evidence type="ECO:0000313" key="2">
    <source>
        <dbReference type="EMBL" id="NGY65054.1"/>
    </source>
</evidence>
<dbReference type="Proteomes" id="UP000481360">
    <property type="component" value="Unassembled WGS sequence"/>
</dbReference>
<evidence type="ECO:0000259" key="1">
    <source>
        <dbReference type="Pfam" id="PF19054"/>
    </source>
</evidence>